<dbReference type="SUPFAM" id="SSF52309">
    <property type="entry name" value="N-(deoxy)ribosyltransferase-like"/>
    <property type="match status" value="1"/>
</dbReference>
<dbReference type="AlphaFoldDB" id="A0A0Q9YQI4"/>
<proteinExistence type="predicted"/>
<feature type="domain" description="DUF1937" evidence="1">
    <location>
        <begin position="8"/>
        <end position="112"/>
    </location>
</feature>
<dbReference type="Pfam" id="PF09152">
    <property type="entry name" value="DUF1937"/>
    <property type="match status" value="1"/>
</dbReference>
<organism evidence="2">
    <name type="scientific">Candidatus Berkiella cookevillensis</name>
    <dbReference type="NCBI Taxonomy" id="437022"/>
    <lineage>
        <taxon>Bacteria</taxon>
        <taxon>Pseudomonadati</taxon>
        <taxon>Pseudomonadota</taxon>
        <taxon>Gammaproteobacteria</taxon>
        <taxon>Candidatus Berkiellales</taxon>
        <taxon>Candidatus Berkiellaceae</taxon>
        <taxon>Candidatus Berkiella</taxon>
    </lineage>
</organism>
<dbReference type="EMBL" id="LKHV02000001">
    <property type="protein sequence ID" value="MCS5708713.1"/>
    <property type="molecule type" value="Genomic_DNA"/>
</dbReference>
<sequence>MSQNQTMAYLASPYTHEEKNIRDTRYLVTAWMAAQLIRDGIHVFSATNHNAMLENFADLTDRLEDWQRFNHCMIKRCDKVIVLKMPGWEKSKGIQDQIKYAQLHSIPVEMMEVPQTIIDYYRKKVEREPLFLEILDTNMS</sequence>
<keyword evidence="4" id="KW-1185">Reference proteome</keyword>
<dbReference type="Gene3D" id="3.40.50.10400">
    <property type="entry name" value="Hypothetical protein PA1492"/>
    <property type="match status" value="1"/>
</dbReference>
<dbReference type="RefSeq" id="WP_057624804.1">
    <property type="nucleotide sequence ID" value="NZ_LKHV02000001.1"/>
</dbReference>
<protein>
    <submittedName>
        <fullName evidence="3">DUF1937 family protein</fullName>
    </submittedName>
</protein>
<dbReference type="EMBL" id="LKHV01000008">
    <property type="protein sequence ID" value="KRG18280.1"/>
    <property type="molecule type" value="Genomic_DNA"/>
</dbReference>
<accession>A0A0Q9YQI4</accession>
<dbReference type="Proteomes" id="UP000051494">
    <property type="component" value="Unassembled WGS sequence"/>
</dbReference>
<evidence type="ECO:0000313" key="2">
    <source>
        <dbReference type="EMBL" id="KRG18280.1"/>
    </source>
</evidence>
<evidence type="ECO:0000313" key="3">
    <source>
        <dbReference type="EMBL" id="MCS5708713.1"/>
    </source>
</evidence>
<reference evidence="2" key="1">
    <citation type="submission" date="2015-09" db="EMBL/GenBank/DDBJ databases">
        <title>Draft Genome Sequences of Two Novel Amoeba-resistant Intranuclear Bacteria, Candidatus Berkiella cookevillensis and Candidatus Berkiella aquae.</title>
        <authorList>
            <person name="Mehari Y.T."/>
            <person name="Arivett B.A."/>
            <person name="Farone A.L."/>
            <person name="Gunderson J.H."/>
            <person name="Farone M.B."/>
        </authorList>
    </citation>
    <scope>NUCLEOTIDE SEQUENCE [LARGE SCALE GENOMIC DNA]</scope>
    <source>
        <strain evidence="2">CC99</strain>
    </source>
</reference>
<comment type="caution">
    <text evidence="2">The sequence shown here is derived from an EMBL/GenBank/DDBJ whole genome shotgun (WGS) entry which is preliminary data.</text>
</comment>
<name>A0A0Q9YQI4_9GAMM</name>
<evidence type="ECO:0000313" key="4">
    <source>
        <dbReference type="Proteomes" id="UP000051494"/>
    </source>
</evidence>
<dbReference type="OrthoDB" id="6877969at2"/>
<reference evidence="3" key="2">
    <citation type="journal article" date="2016" name="Genome Announc.">
        <title>Draft Genome Sequences of Two Novel Amoeba-Resistant Intranuclear Bacteria, 'Candidatus Berkiella cookevillensis' and 'Candidatus Berkiella aquae'.</title>
        <authorList>
            <person name="Mehari Y.T."/>
            <person name="Arivett B.A."/>
            <person name="Farone A.L."/>
            <person name="Gunderson J.H."/>
            <person name="Farone M.B."/>
        </authorList>
    </citation>
    <scope>NUCLEOTIDE SEQUENCE</scope>
    <source>
        <strain evidence="3">CC99</strain>
    </source>
</reference>
<evidence type="ECO:0000259" key="1">
    <source>
        <dbReference type="Pfam" id="PF09152"/>
    </source>
</evidence>
<dbReference type="InterPro" id="IPR015235">
    <property type="entry name" value="DUF1937"/>
</dbReference>
<reference evidence="3" key="3">
    <citation type="submission" date="2021-06" db="EMBL/GenBank/DDBJ databases">
        <title>Genomic Description and Analysis of Intracellular Bacteria, Candidatus Berkiella cookevillensis and Candidatus Berkiella aquae.</title>
        <authorList>
            <person name="Kidane D.T."/>
            <person name="Mehari Y.T."/>
            <person name="Rice F.C."/>
            <person name="Arivett B.A."/>
            <person name="Farone A.L."/>
            <person name="Berk S.G."/>
            <person name="Farone M.B."/>
        </authorList>
    </citation>
    <scope>NUCLEOTIDE SEQUENCE</scope>
    <source>
        <strain evidence="3">CC99</strain>
    </source>
</reference>
<gene>
    <name evidence="3" type="ORF">CC99x_007325</name>
    <name evidence="2" type="ORF">CC99x_01725</name>
</gene>